<evidence type="ECO:0000259" key="10">
    <source>
        <dbReference type="PROSITE" id="PS51782"/>
    </source>
</evidence>
<dbReference type="EMBL" id="UGYK01000002">
    <property type="protein sequence ID" value="SUI39457.1"/>
    <property type="molecule type" value="Genomic_DNA"/>
</dbReference>
<evidence type="ECO:0000256" key="2">
    <source>
        <dbReference type="ARBA" id="ARBA00010116"/>
    </source>
</evidence>
<dbReference type="PANTHER" id="PTHR39576:SF2">
    <property type="entry name" value="ATTACHING AND EFFACING PROTEIN HOMOLOG-RELATED"/>
    <property type="match status" value="1"/>
</dbReference>
<proteinExistence type="inferred from homology"/>
<dbReference type="InterPro" id="IPR015217">
    <property type="entry name" value="Invasin_dom_3"/>
</dbReference>
<dbReference type="SUPFAM" id="SSF54106">
    <property type="entry name" value="LysM domain"/>
    <property type="match status" value="1"/>
</dbReference>
<evidence type="ECO:0000256" key="3">
    <source>
        <dbReference type="ARBA" id="ARBA00023136"/>
    </source>
</evidence>
<feature type="transmembrane region" description="Helical" evidence="8">
    <location>
        <begin position="21"/>
        <end position="47"/>
    </location>
</feature>
<feature type="domain" description="LysM" evidence="10">
    <location>
        <begin position="59"/>
        <end position="107"/>
    </location>
</feature>
<dbReference type="InterPro" id="IPR038177">
    <property type="entry name" value="IAT_beta_sf"/>
</dbReference>
<dbReference type="PRINTS" id="PR01369">
    <property type="entry name" value="INTIMIN"/>
</dbReference>
<dbReference type="Pfam" id="PF09134">
    <property type="entry name" value="Invasin_D3"/>
    <property type="match status" value="4"/>
</dbReference>
<dbReference type="Gene3D" id="2.40.160.160">
    <property type="entry name" value="Inverse autotransporter, beta-domain"/>
    <property type="match status" value="1"/>
</dbReference>
<dbReference type="Pfam" id="PF01476">
    <property type="entry name" value="LysM"/>
    <property type="match status" value="1"/>
</dbReference>
<evidence type="ECO:0000313" key="12">
    <source>
        <dbReference type="Proteomes" id="UP000254765"/>
    </source>
</evidence>
<dbReference type="AlphaFoldDB" id="A0A379Y184"/>
<evidence type="ECO:0000256" key="8">
    <source>
        <dbReference type="SAM" id="Phobius"/>
    </source>
</evidence>
<evidence type="ECO:0000256" key="4">
    <source>
        <dbReference type="ARBA" id="ARBA00023237"/>
    </source>
</evidence>
<dbReference type="InterPro" id="IPR013783">
    <property type="entry name" value="Ig-like_fold"/>
</dbReference>
<dbReference type="GO" id="GO:0007155">
    <property type="term" value="P:cell adhesion"/>
    <property type="evidence" value="ECO:0007669"/>
    <property type="project" value="InterPro"/>
</dbReference>
<dbReference type="InterPro" id="IPR036779">
    <property type="entry name" value="LysM_dom_sf"/>
</dbReference>
<dbReference type="PANTHER" id="PTHR39576">
    <property type="entry name" value="ATTACHING AND EFFACING PROTEIN HOMOLOG-RELATED-RELATED"/>
    <property type="match status" value="1"/>
</dbReference>
<keyword evidence="4" id="KW-0998">Cell outer membrane</keyword>
<dbReference type="InterPro" id="IPR024519">
    <property type="entry name" value="IAT_beta"/>
</dbReference>
<dbReference type="SMART" id="SM00634">
    <property type="entry name" value="BID_1"/>
    <property type="match status" value="2"/>
</dbReference>
<dbReference type="InterPro" id="IPR008964">
    <property type="entry name" value="Invasin/intimin_cell_adhesion"/>
</dbReference>
<dbReference type="PROSITE" id="PS51257">
    <property type="entry name" value="PROKAR_LIPOPROTEIN"/>
    <property type="match status" value="1"/>
</dbReference>
<feature type="domain" description="Big-1" evidence="9">
    <location>
        <begin position="625"/>
        <end position="725"/>
    </location>
</feature>
<dbReference type="InterPro" id="IPR003535">
    <property type="entry name" value="Intimin/invasin_bac"/>
</dbReference>
<accession>A0A379Y184</accession>
<keyword evidence="8" id="KW-1133">Transmembrane helix</keyword>
<dbReference type="Proteomes" id="UP000254765">
    <property type="component" value="Unassembled WGS sequence"/>
</dbReference>
<keyword evidence="8" id="KW-0812">Transmembrane</keyword>
<evidence type="ECO:0000313" key="11">
    <source>
        <dbReference type="EMBL" id="SUI39457.1"/>
    </source>
</evidence>
<sequence length="971" mass="101711">MKNKHTGHAGVFSRRLRALTWVNIGIQACFPLAVAFTPTIAAAGGFLRDNGSKTVAKTQIYTLAAGETTASVARKFGISIAELRKMNQFRTFAHGFDHLQPGDELDVPAVRATGDASGKKTAAPHEDAQAVKVAGIASQAGSFLANNPNGEAAASIARGMAMGEATKEVQDWLGQFGTARVRLDADQHFSLKNSQLDLLVPVFDRDDTLVFTQGSLHRTDDRTQANLGAGVRWFNDGWMLGGNTFLDYDLSRQHTRLGIGVEYWRDFMKLGANSYLQLSNWKDSPDFSDYKERPANGWDIRAQGWLPALPQLGGKLTYEQYYGDEVGLFGKDHRQKDPHAFTAGIEYTPVPLVTLRAEQRQGKDGENDTRFGVDFRYQLGAPWQQQVDPGAVQAMRSLAGSRHDLVERNNNIVLEYRKKETIRLHAASLVTGYAGEKKSLGVSVNSTHGLDRIDWSAPALLAAGGKIVQDGPQAYSVVLPTYQYAPGINNYTVSGVAVDKKGNRSNTSETQVSVRAPEINKGNSTFTPLDSMLVADGKSTQHLTLSVRDAQGNAVDVPVSEISIDTGNLKSASVSSPVKKAIGEFEVTVTAGVDEEIVTLTPSVSGVKLDTARVAINKAFPSSVNSTFAASPKSIAADNTATSTLTFTAKDADGNLITTLNAGDVSFGITAAGGDASKVTLGAVTKVSDGVFTATLKGTLADTYTIVPAANGTPVSGLSDTVTLTAGTTPDAGEGNSTFAASPKSIAADNTATSTLTFTAKDANGNLITTLNAGDVSFGITAAGGDTSKVTLGAVTKVSDGVFTATLKGTLADTYTIVPAANGTPVSGLSDTVTLTAGTTPDAGEGNSTFAASPKSIAADNTATSTLTFTAKDANGNLITTLNAGDVSFGITAAGGDTSKVTLGSGDQGERWRVHGDPEGDAGGHLHHRAGGERDAGERPERHGDADGGHHAGCRRGQLDVCGIAEEYRGG</sequence>
<evidence type="ECO:0000256" key="1">
    <source>
        <dbReference type="ARBA" id="ARBA00004442"/>
    </source>
</evidence>
<dbReference type="Gene3D" id="2.60.40.10">
    <property type="entry name" value="Immunoglobulins"/>
    <property type="match status" value="4"/>
</dbReference>
<evidence type="ECO:0000256" key="5">
    <source>
        <dbReference type="ARBA" id="ARBA00057597"/>
    </source>
</evidence>
<dbReference type="InterPro" id="IPR051715">
    <property type="entry name" value="Intimin-Invasin_domain"/>
</dbReference>
<comment type="function">
    <text evidence="5">Invasin is a protein that allows enteric bacteria to penetrate cultured mammalian cells. The entry of invasin in the cell is mediated by binding several beta-1 chain integrins.</text>
</comment>
<organism evidence="11 12">
    <name type="scientific">Serratia marcescens</name>
    <dbReference type="NCBI Taxonomy" id="615"/>
    <lineage>
        <taxon>Bacteria</taxon>
        <taxon>Pseudomonadati</taxon>
        <taxon>Pseudomonadota</taxon>
        <taxon>Gammaproteobacteria</taxon>
        <taxon>Enterobacterales</taxon>
        <taxon>Yersiniaceae</taxon>
        <taxon>Serratia</taxon>
    </lineage>
</organism>
<dbReference type="InterPro" id="IPR018392">
    <property type="entry name" value="LysM"/>
</dbReference>
<reference evidence="11 12" key="1">
    <citation type="submission" date="2018-06" db="EMBL/GenBank/DDBJ databases">
        <authorList>
            <consortium name="Pathogen Informatics"/>
            <person name="Doyle S."/>
        </authorList>
    </citation>
    <scope>NUCLEOTIDE SEQUENCE [LARGE SCALE GENOMIC DNA]</scope>
    <source>
        <strain evidence="11 12">NCTC10211</strain>
    </source>
</reference>
<feature type="compositionally biased region" description="Basic and acidic residues" evidence="7">
    <location>
        <begin position="908"/>
        <end position="950"/>
    </location>
</feature>
<feature type="region of interest" description="Disordered" evidence="7">
    <location>
        <begin position="900"/>
        <end position="955"/>
    </location>
</feature>
<dbReference type="GO" id="GO:0009279">
    <property type="term" value="C:cell outer membrane"/>
    <property type="evidence" value="ECO:0007669"/>
    <property type="project" value="UniProtKB-SubCell"/>
</dbReference>
<dbReference type="InterPro" id="IPR003344">
    <property type="entry name" value="Big_1_dom"/>
</dbReference>
<gene>
    <name evidence="11" type="ORF">NCTC10211_00383</name>
</gene>
<dbReference type="PROSITE" id="PS51127">
    <property type="entry name" value="BIG1"/>
    <property type="match status" value="2"/>
</dbReference>
<dbReference type="Gene3D" id="3.10.350.10">
    <property type="entry name" value="LysM domain"/>
    <property type="match status" value="1"/>
</dbReference>
<evidence type="ECO:0000256" key="6">
    <source>
        <dbReference type="ARBA" id="ARBA00074571"/>
    </source>
</evidence>
<dbReference type="PROSITE" id="PS51782">
    <property type="entry name" value="LYSM"/>
    <property type="match status" value="1"/>
</dbReference>
<dbReference type="SMART" id="SM00257">
    <property type="entry name" value="LysM"/>
    <property type="match status" value="1"/>
</dbReference>
<feature type="domain" description="Big-1" evidence="9">
    <location>
        <begin position="736"/>
        <end position="836"/>
    </location>
</feature>
<name>A0A379Y184_SERMA</name>
<evidence type="ECO:0000256" key="7">
    <source>
        <dbReference type="SAM" id="MobiDB-lite"/>
    </source>
</evidence>
<comment type="similarity">
    <text evidence="2">Belongs to the intimin/invasin family.</text>
</comment>
<dbReference type="SUPFAM" id="SSF49373">
    <property type="entry name" value="Invasin/intimin cell-adhesion fragments"/>
    <property type="match status" value="4"/>
</dbReference>
<comment type="subcellular location">
    <subcellularLocation>
        <location evidence="1">Cell outer membrane</location>
    </subcellularLocation>
</comment>
<keyword evidence="3 8" id="KW-0472">Membrane</keyword>
<protein>
    <recommendedName>
        <fullName evidence="6">Invasin</fullName>
    </recommendedName>
</protein>
<evidence type="ECO:0000259" key="9">
    <source>
        <dbReference type="PROSITE" id="PS51127"/>
    </source>
</evidence>
<dbReference type="FunFam" id="2.40.160.160:FF:000001">
    <property type="entry name" value="Intimin-like inverse autotransporter SinH"/>
    <property type="match status" value="1"/>
</dbReference>
<dbReference type="Pfam" id="PF11924">
    <property type="entry name" value="IAT_beta"/>
    <property type="match status" value="1"/>
</dbReference>